<gene>
    <name evidence="2" type="ORF">LEP1GSC203_1854</name>
</gene>
<comment type="caution">
    <text evidence="2">The sequence shown here is derived from an EMBL/GenBank/DDBJ whole genome shotgun (WGS) entry which is preliminary data.</text>
</comment>
<dbReference type="RefSeq" id="WP_002973607.1">
    <property type="nucleotide sequence ID" value="NZ_AOGW02000010.1"/>
</dbReference>
<dbReference type="AlphaFoldDB" id="N1VMN5"/>
<evidence type="ECO:0000313" key="2">
    <source>
        <dbReference type="EMBL" id="EMY60949.1"/>
    </source>
</evidence>
<feature type="domain" description="VOC" evidence="1">
    <location>
        <begin position="43"/>
        <end position="160"/>
    </location>
</feature>
<dbReference type="InterPro" id="IPR004360">
    <property type="entry name" value="Glyas_Fos-R_dOase_dom"/>
</dbReference>
<keyword evidence="3" id="KW-1185">Reference proteome</keyword>
<evidence type="ECO:0000313" key="3">
    <source>
        <dbReference type="Proteomes" id="UP000012371"/>
    </source>
</evidence>
<dbReference type="EMBL" id="AOGW02000010">
    <property type="protein sequence ID" value="EMY60949.1"/>
    <property type="molecule type" value="Genomic_DNA"/>
</dbReference>
<dbReference type="SUPFAM" id="SSF54593">
    <property type="entry name" value="Glyoxalase/Bleomycin resistance protein/Dihydroxybiphenyl dioxygenase"/>
    <property type="match status" value="1"/>
</dbReference>
<dbReference type="PROSITE" id="PS51819">
    <property type="entry name" value="VOC"/>
    <property type="match status" value="1"/>
</dbReference>
<dbReference type="InterPro" id="IPR037523">
    <property type="entry name" value="VOC_core"/>
</dbReference>
<reference evidence="2" key="1">
    <citation type="submission" date="2013-03" db="EMBL/GenBank/DDBJ databases">
        <authorList>
            <person name="Harkins D.M."/>
            <person name="Durkin A.S."/>
            <person name="Brinkac L.M."/>
            <person name="Haft D.H."/>
            <person name="Selengut J.D."/>
            <person name="Sanka R."/>
            <person name="DePew J."/>
            <person name="Purushe J."/>
            <person name="Hartskeerl R.A."/>
            <person name="Ahmed A."/>
            <person name="van der Linden H."/>
            <person name="Goris M.G.A."/>
            <person name="Vinetz J.M."/>
            <person name="Sutton G.G."/>
            <person name="Nierman W.C."/>
            <person name="Fouts D.E."/>
        </authorList>
    </citation>
    <scope>NUCLEOTIDE SEQUENCE [LARGE SCALE GENOMIC DNA]</scope>
    <source>
        <strain evidence="2">LT 11-33</strain>
    </source>
</reference>
<name>N1VMN5_9LEPT</name>
<dbReference type="InterPro" id="IPR052164">
    <property type="entry name" value="Anthracycline_SecMetBiosynth"/>
</dbReference>
<dbReference type="OrthoDB" id="9804235at2"/>
<dbReference type="Proteomes" id="UP000012371">
    <property type="component" value="Unassembled WGS sequence"/>
</dbReference>
<dbReference type="PANTHER" id="PTHR33993">
    <property type="entry name" value="GLYOXALASE-RELATED"/>
    <property type="match status" value="1"/>
</dbReference>
<dbReference type="STRING" id="1257025.LEP1GSC203_1854"/>
<sequence>MKKIIIIFLFFLGFGFTDCKKEINSDRASIVGEEMDIAGNHNMISIIEIPVTNLKRAIQFYQTILGVSIETMAMGETEMGVLPAKEGSVNVVLVKGNDYIPAKNGVLVYLNLGNDLLPALDQVEKNGGKIILPKTLIDPQMGYYALFVDSEGNKMGMHSQK</sequence>
<dbReference type="PANTHER" id="PTHR33993:SF2">
    <property type="entry name" value="VOC DOMAIN-CONTAINING PROTEIN"/>
    <property type="match status" value="1"/>
</dbReference>
<dbReference type="CDD" id="cd07247">
    <property type="entry name" value="SgaA_N_like"/>
    <property type="match status" value="1"/>
</dbReference>
<protein>
    <submittedName>
        <fullName evidence="2">Glyoxalase-like domain protein</fullName>
    </submittedName>
</protein>
<evidence type="ECO:0000259" key="1">
    <source>
        <dbReference type="PROSITE" id="PS51819"/>
    </source>
</evidence>
<accession>N1VMN5</accession>
<dbReference type="InterPro" id="IPR029068">
    <property type="entry name" value="Glyas_Bleomycin-R_OHBP_Dase"/>
</dbReference>
<proteinExistence type="predicted"/>
<dbReference type="Gene3D" id="3.10.180.10">
    <property type="entry name" value="2,3-Dihydroxybiphenyl 1,2-Dioxygenase, domain 1"/>
    <property type="match status" value="1"/>
</dbReference>
<dbReference type="Pfam" id="PF00903">
    <property type="entry name" value="Glyoxalase"/>
    <property type="match status" value="1"/>
</dbReference>
<organism evidence="2 3">
    <name type="scientific">Leptospira terpstrae serovar Hualin str. LT 11-33 = ATCC 700639</name>
    <dbReference type="NCBI Taxonomy" id="1257025"/>
    <lineage>
        <taxon>Bacteria</taxon>
        <taxon>Pseudomonadati</taxon>
        <taxon>Spirochaetota</taxon>
        <taxon>Spirochaetia</taxon>
        <taxon>Leptospirales</taxon>
        <taxon>Leptospiraceae</taxon>
        <taxon>Leptospira</taxon>
    </lineage>
</organism>